<organism evidence="3">
    <name type="scientific">viral metagenome</name>
    <dbReference type="NCBI Taxonomy" id="1070528"/>
    <lineage>
        <taxon>unclassified sequences</taxon>
        <taxon>metagenomes</taxon>
        <taxon>organismal metagenomes</taxon>
    </lineage>
</organism>
<feature type="domain" description="Cupin-like" evidence="2">
    <location>
        <begin position="53"/>
        <end position="236"/>
    </location>
</feature>
<sequence>MNKYIYIVTIFLFVAFVYIHVLFHLKVNNLINIQSIEITGKEDFEEQCNNRLPFIFHFQNDSFQKEFSQINLQEKYKSFDLYNITSNAPSAIQDIVKENEFISYDNHSFLEESDLINILIKEDSFLRPTFTCYKNYDLLCGKNISCNFKSSLFFRHFLYVVDGELELYLSPPKSTKFFNYCYNHSNFENETYMNPFDEETQKSIAFDKIKPEKVILKKGEAIFLPSSWYYSYKMTDITNIICFKYRTFMNMVALTPNYINYAYNRINNDDKCKNE</sequence>
<proteinExistence type="predicted"/>
<feature type="transmembrane region" description="Helical" evidence="1">
    <location>
        <begin position="6"/>
        <end position="25"/>
    </location>
</feature>
<dbReference type="SUPFAM" id="SSF51197">
    <property type="entry name" value="Clavaminate synthase-like"/>
    <property type="match status" value="1"/>
</dbReference>
<dbReference type="Gene3D" id="2.60.120.650">
    <property type="entry name" value="Cupin"/>
    <property type="match status" value="1"/>
</dbReference>
<accession>A0A6C0EI84</accession>
<keyword evidence="1" id="KW-0472">Membrane</keyword>
<keyword evidence="1" id="KW-1133">Transmembrane helix</keyword>
<keyword evidence="1" id="KW-0812">Transmembrane</keyword>
<evidence type="ECO:0000259" key="2">
    <source>
        <dbReference type="Pfam" id="PF13621"/>
    </source>
</evidence>
<dbReference type="InterPro" id="IPR041667">
    <property type="entry name" value="Cupin_8"/>
</dbReference>
<name>A0A6C0EI84_9ZZZZ</name>
<dbReference type="Pfam" id="PF13621">
    <property type="entry name" value="Cupin_8"/>
    <property type="match status" value="1"/>
</dbReference>
<dbReference type="AlphaFoldDB" id="A0A6C0EI84"/>
<evidence type="ECO:0000313" key="3">
    <source>
        <dbReference type="EMBL" id="QHT28133.1"/>
    </source>
</evidence>
<protein>
    <recommendedName>
        <fullName evidence="2">Cupin-like domain-containing protein</fullName>
    </recommendedName>
</protein>
<evidence type="ECO:0000256" key="1">
    <source>
        <dbReference type="SAM" id="Phobius"/>
    </source>
</evidence>
<dbReference type="EMBL" id="MN738852">
    <property type="protein sequence ID" value="QHT28133.1"/>
    <property type="molecule type" value="Genomic_DNA"/>
</dbReference>
<reference evidence="3" key="1">
    <citation type="journal article" date="2020" name="Nature">
        <title>Giant virus diversity and host interactions through global metagenomics.</title>
        <authorList>
            <person name="Schulz F."/>
            <person name="Roux S."/>
            <person name="Paez-Espino D."/>
            <person name="Jungbluth S."/>
            <person name="Walsh D.A."/>
            <person name="Denef V.J."/>
            <person name="McMahon K.D."/>
            <person name="Konstantinidis K.T."/>
            <person name="Eloe-Fadrosh E.A."/>
            <person name="Kyrpides N.C."/>
            <person name="Woyke T."/>
        </authorList>
    </citation>
    <scope>NUCLEOTIDE SEQUENCE</scope>
    <source>
        <strain evidence="3">GVMAG-M-3300001348-25</strain>
    </source>
</reference>